<sequence length="118" mass="13593">MSSGTYTVASYNPVNDAESNFGNRLTNYYVTADRCMERVQRQFPAARTEDLRKRYDAVLLAFYNDPVKNPLTLPTTSREIKYFLKKCDECTLINPDSVHIDECLRMICVVNHGVQFIT</sequence>
<name>A0A9P5YUW3_9AGAR</name>
<dbReference type="AlphaFoldDB" id="A0A9P5YUW3"/>
<gene>
    <name evidence="1" type="ORF">BDN70DRAFT_935764</name>
</gene>
<accession>A0A9P5YUW3</accession>
<dbReference type="OrthoDB" id="3054371at2759"/>
<keyword evidence="2" id="KW-1185">Reference proteome</keyword>
<proteinExistence type="predicted"/>
<evidence type="ECO:0000313" key="2">
    <source>
        <dbReference type="Proteomes" id="UP000807469"/>
    </source>
</evidence>
<reference evidence="1" key="1">
    <citation type="submission" date="2020-11" db="EMBL/GenBank/DDBJ databases">
        <authorList>
            <consortium name="DOE Joint Genome Institute"/>
            <person name="Ahrendt S."/>
            <person name="Riley R."/>
            <person name="Andreopoulos W."/>
            <person name="Labutti K."/>
            <person name="Pangilinan J."/>
            <person name="Ruiz-Duenas F.J."/>
            <person name="Barrasa J.M."/>
            <person name="Sanchez-Garcia M."/>
            <person name="Camarero S."/>
            <person name="Miyauchi S."/>
            <person name="Serrano A."/>
            <person name="Linde D."/>
            <person name="Babiker R."/>
            <person name="Drula E."/>
            <person name="Ayuso-Fernandez I."/>
            <person name="Pacheco R."/>
            <person name="Padilla G."/>
            <person name="Ferreira P."/>
            <person name="Barriuso J."/>
            <person name="Kellner H."/>
            <person name="Castanera R."/>
            <person name="Alfaro M."/>
            <person name="Ramirez L."/>
            <person name="Pisabarro A.G."/>
            <person name="Kuo A."/>
            <person name="Tritt A."/>
            <person name="Lipzen A."/>
            <person name="He G."/>
            <person name="Yan M."/>
            <person name="Ng V."/>
            <person name="Cullen D."/>
            <person name="Martin F."/>
            <person name="Rosso M.-N."/>
            <person name="Henrissat B."/>
            <person name="Hibbett D."/>
            <person name="Martinez A.T."/>
            <person name="Grigoriev I.V."/>
        </authorList>
    </citation>
    <scope>NUCLEOTIDE SEQUENCE</scope>
    <source>
        <strain evidence="1">CIRM-BRFM 674</strain>
    </source>
</reference>
<evidence type="ECO:0000313" key="1">
    <source>
        <dbReference type="EMBL" id="KAF9475556.1"/>
    </source>
</evidence>
<dbReference type="Proteomes" id="UP000807469">
    <property type="component" value="Unassembled WGS sequence"/>
</dbReference>
<comment type="caution">
    <text evidence="1">The sequence shown here is derived from an EMBL/GenBank/DDBJ whole genome shotgun (WGS) entry which is preliminary data.</text>
</comment>
<dbReference type="EMBL" id="MU155327">
    <property type="protein sequence ID" value="KAF9475556.1"/>
    <property type="molecule type" value="Genomic_DNA"/>
</dbReference>
<organism evidence="1 2">
    <name type="scientific">Pholiota conissans</name>
    <dbReference type="NCBI Taxonomy" id="109636"/>
    <lineage>
        <taxon>Eukaryota</taxon>
        <taxon>Fungi</taxon>
        <taxon>Dikarya</taxon>
        <taxon>Basidiomycota</taxon>
        <taxon>Agaricomycotina</taxon>
        <taxon>Agaricomycetes</taxon>
        <taxon>Agaricomycetidae</taxon>
        <taxon>Agaricales</taxon>
        <taxon>Agaricineae</taxon>
        <taxon>Strophariaceae</taxon>
        <taxon>Pholiota</taxon>
    </lineage>
</organism>
<protein>
    <submittedName>
        <fullName evidence="1">Uncharacterized protein</fullName>
    </submittedName>
</protein>